<keyword evidence="1" id="KW-0732">Signal</keyword>
<accession>V4S8U2</accession>
<feature type="chain" id="PRO_5004727219" description="Amidase domain-containing protein" evidence="1">
    <location>
        <begin position="34"/>
        <end position="352"/>
    </location>
</feature>
<dbReference type="PANTHER" id="PTHR42678">
    <property type="entry name" value="AMIDASE"/>
    <property type="match status" value="1"/>
</dbReference>
<feature type="signal peptide" evidence="1">
    <location>
        <begin position="1"/>
        <end position="33"/>
    </location>
</feature>
<dbReference type="InterPro" id="IPR036928">
    <property type="entry name" value="AS_sf"/>
</dbReference>
<dbReference type="KEGG" id="cic:CICLE_v10030231mg"/>
<dbReference type="Gene3D" id="3.90.1300.10">
    <property type="entry name" value="Amidase signature (AS) domain"/>
    <property type="match status" value="2"/>
</dbReference>
<gene>
    <name evidence="3" type="ORF">CICLE_v10030231mg</name>
</gene>
<dbReference type="STRING" id="85681.V4S8U2"/>
<feature type="non-terminal residue" evidence="3">
    <location>
        <position position="352"/>
    </location>
</feature>
<dbReference type="SUPFAM" id="SSF75304">
    <property type="entry name" value="Amidase signature (AS) enzymes"/>
    <property type="match status" value="1"/>
</dbReference>
<proteinExistence type="predicted"/>
<dbReference type="Pfam" id="PF01425">
    <property type="entry name" value="Amidase"/>
    <property type="match status" value="2"/>
</dbReference>
<dbReference type="Proteomes" id="UP000030687">
    <property type="component" value="Unassembled WGS sequence"/>
</dbReference>
<evidence type="ECO:0000313" key="3">
    <source>
        <dbReference type="EMBL" id="ESR36857.1"/>
    </source>
</evidence>
<dbReference type="Gramene" id="ESR36857">
    <property type="protein sequence ID" value="ESR36857"/>
    <property type="gene ID" value="CICLE_v10030231mg"/>
</dbReference>
<dbReference type="PANTHER" id="PTHR42678:SF40">
    <property type="entry name" value="AMIDASE DOMAIN-CONTAINING PROTEIN"/>
    <property type="match status" value="1"/>
</dbReference>
<evidence type="ECO:0000256" key="1">
    <source>
        <dbReference type="SAM" id="SignalP"/>
    </source>
</evidence>
<dbReference type="InterPro" id="IPR023631">
    <property type="entry name" value="Amidase_dom"/>
</dbReference>
<keyword evidence="4" id="KW-1185">Reference proteome</keyword>
<sequence length="352" mass="38234">MATNSSKLNIPIFSSLPLIILAVYSSGSPATESREFSVKEATIEDLQLAFKQNQLTSRQLVEMYIREIGRLNPLLRGVIEVNPDAINQADKADQERKAKAPRSQLGLHGIPILVKDNIATKDKMNTTAGSFALLGSVVPRDAFVVTKLLEAGAIILGKASMSEWAHFRTFESPNGSNSVVGIKPTVGLISRDGVIPVSPRLDTVGPISKTVADTVYVLDAIVGFDAKDEATREASKYIPPGGYKQFLKPHGLQGKRLGIVRNLGSNFTISSEVTEAFEHHVRTLRQQGAILLDNFEINNLEAILNSIANGETLAILAAEFKQALNAYLQELVTSPVRSLADVIAFNKMFPEL</sequence>
<protein>
    <recommendedName>
        <fullName evidence="2">Amidase domain-containing protein</fullName>
    </recommendedName>
</protein>
<evidence type="ECO:0000313" key="4">
    <source>
        <dbReference type="Proteomes" id="UP000030687"/>
    </source>
</evidence>
<dbReference type="InParanoid" id="V4S8U2"/>
<dbReference type="EMBL" id="KI536978">
    <property type="protein sequence ID" value="ESR36857.1"/>
    <property type="molecule type" value="Genomic_DNA"/>
</dbReference>
<feature type="domain" description="Amidase" evidence="2">
    <location>
        <begin position="60"/>
        <end position="172"/>
    </location>
</feature>
<dbReference type="OMA" id="YYFAAAC"/>
<evidence type="ECO:0000259" key="2">
    <source>
        <dbReference type="Pfam" id="PF01425"/>
    </source>
</evidence>
<dbReference type="eggNOG" id="KOG1211">
    <property type="taxonomic scope" value="Eukaryota"/>
</dbReference>
<name>V4S8U2_CITCL</name>
<reference evidence="3 4" key="1">
    <citation type="submission" date="2013-10" db="EMBL/GenBank/DDBJ databases">
        <authorList>
            <consortium name="International Citrus Genome Consortium"/>
            <person name="Jenkins J."/>
            <person name="Schmutz J."/>
            <person name="Prochnik S."/>
            <person name="Rokhsar D."/>
            <person name="Gmitter F."/>
            <person name="Ollitrault P."/>
            <person name="Machado M."/>
            <person name="Talon M."/>
            <person name="Wincker P."/>
            <person name="Jaillon O."/>
            <person name="Morgante M."/>
        </authorList>
    </citation>
    <scope>NUCLEOTIDE SEQUENCE</scope>
    <source>
        <strain evidence="4">cv. Clemenules</strain>
    </source>
</reference>
<feature type="domain" description="Amidase" evidence="2">
    <location>
        <begin position="173"/>
        <end position="337"/>
    </location>
</feature>
<organism evidence="3 4">
    <name type="scientific">Citrus clementina</name>
    <name type="common">Clementine</name>
    <name type="synonym">Citrus deliciosa x Citrus sinensis</name>
    <dbReference type="NCBI Taxonomy" id="85681"/>
    <lineage>
        <taxon>Eukaryota</taxon>
        <taxon>Viridiplantae</taxon>
        <taxon>Streptophyta</taxon>
        <taxon>Embryophyta</taxon>
        <taxon>Tracheophyta</taxon>
        <taxon>Spermatophyta</taxon>
        <taxon>Magnoliopsida</taxon>
        <taxon>eudicotyledons</taxon>
        <taxon>Gunneridae</taxon>
        <taxon>Pentapetalae</taxon>
        <taxon>rosids</taxon>
        <taxon>malvids</taxon>
        <taxon>Sapindales</taxon>
        <taxon>Rutaceae</taxon>
        <taxon>Aurantioideae</taxon>
        <taxon>Citrus</taxon>
    </lineage>
</organism>
<dbReference type="AlphaFoldDB" id="V4S8U2"/>